<reference evidence="2" key="2">
    <citation type="submission" date="2005-06" db="EMBL/GenBank/DDBJ databases">
        <title>Sequencing of the draft genome and assembly of Crocosphaera watsonii WH 8501.</title>
        <authorList>
            <consortium name="US DOE Joint Genome Institute (JGI-PGF)"/>
            <person name="Copeland A."/>
            <person name="Lucas S."/>
            <person name="Lapidus A."/>
            <person name="Barry K."/>
            <person name="Detter C."/>
            <person name="Glavina T."/>
            <person name="Hammon N."/>
            <person name="Israni S."/>
            <person name="Pitluck S."/>
            <person name="Richardson P."/>
        </authorList>
    </citation>
    <scope>NUCLEOTIDE SEQUENCE [LARGE SCALE GENOMIC DNA]</scope>
    <source>
        <strain evidence="2">WH 8501</strain>
    </source>
</reference>
<dbReference type="SUPFAM" id="SSF52980">
    <property type="entry name" value="Restriction endonuclease-like"/>
    <property type="match status" value="1"/>
</dbReference>
<dbReference type="Proteomes" id="UP000003922">
    <property type="component" value="Unassembled WGS sequence"/>
</dbReference>
<evidence type="ECO:0000313" key="2">
    <source>
        <dbReference type="EMBL" id="EAM47567.1"/>
    </source>
</evidence>
<proteinExistence type="predicted"/>
<evidence type="ECO:0000259" key="1">
    <source>
        <dbReference type="Pfam" id="PF05685"/>
    </source>
</evidence>
<dbReference type="RefSeq" id="WP_007308585.1">
    <property type="nucleotide sequence ID" value="NZ_AADV02000276.1"/>
</dbReference>
<dbReference type="KEGG" id="cwa:CwatDRAFT_0087"/>
<dbReference type="Pfam" id="PF05685">
    <property type="entry name" value="Uma2"/>
    <property type="match status" value="1"/>
</dbReference>
<protein>
    <recommendedName>
        <fullName evidence="1">Putative restriction endonuclease domain-containing protein</fullName>
    </recommendedName>
</protein>
<reference evidence="2" key="1">
    <citation type="submission" date="2004-02" db="EMBL/GenBank/DDBJ databases">
        <authorList>
            <consortium name="DOE Joint Genome Institute"/>
        </authorList>
    </citation>
    <scope>NUCLEOTIDE SEQUENCE [LARGE SCALE GENOMIC DNA]</scope>
    <source>
        <strain evidence="2">WH 8501</strain>
    </source>
</reference>
<feature type="domain" description="Putative restriction endonuclease" evidence="1">
    <location>
        <begin position="13"/>
        <end position="195"/>
    </location>
</feature>
<gene>
    <name evidence="2" type="ORF">CwatDRAFT_0087</name>
</gene>
<dbReference type="AlphaFoldDB" id="Q4BUI7"/>
<dbReference type="InterPro" id="IPR011335">
    <property type="entry name" value="Restrct_endonuc-II-like"/>
</dbReference>
<reference evidence="2" key="3">
    <citation type="submission" date="2016-12" db="EMBL/GenBank/DDBJ databases">
        <title>Annotation of the draft genome assembly of Crocosphaera watsonii WH 8501.</title>
        <authorList>
            <consortium name="US DOE Joint Genome Institute (JGI-ORNL)"/>
            <person name="Larimer F."/>
            <person name="Land M."/>
        </authorList>
    </citation>
    <scope>NUCLEOTIDE SEQUENCE</scope>
    <source>
        <strain evidence="2">WH 8501</strain>
    </source>
</reference>
<name>Q4BUI7_CROWT</name>
<dbReference type="CDD" id="cd06260">
    <property type="entry name" value="DUF820-like"/>
    <property type="match status" value="1"/>
</dbReference>
<dbReference type="InterPro" id="IPR012296">
    <property type="entry name" value="Nuclease_put_TT1808"/>
</dbReference>
<accession>Q4BUI7</accession>
<dbReference type="EMBL" id="AADV02000276">
    <property type="protein sequence ID" value="EAM47567.1"/>
    <property type="molecule type" value="Genomic_DNA"/>
</dbReference>
<dbReference type="InterPro" id="IPR008538">
    <property type="entry name" value="Uma2"/>
</dbReference>
<sequence length="206" mass="23304">MIAEIDKKPISIDQFLDWYPESSQNGYELRRGVVVEMPKPRGKHSEIAGFLIKCLNSVIDNMQVPYFIPRECIVKISNNTGYEPDVTVIKRPNLGNEPHWEKASVIENGESVALTVEVVSTNWRDDYGLKMTDYESIGIDEYWIVDYLGIGGRRYIGSPKQPTITVCKLVNGEYELQQFRKGDRILSSAFPGLNLIAEQVFAAGIQ</sequence>
<keyword evidence="3" id="KW-1185">Reference proteome</keyword>
<comment type="caution">
    <text evidence="2">The sequence shown here is derived from an EMBL/GenBank/DDBJ whole genome shotgun (WGS) entry which is preliminary data.</text>
</comment>
<dbReference type="OrthoDB" id="428427at2"/>
<organism evidence="2 3">
    <name type="scientific">Crocosphaera watsonii WH 8501</name>
    <dbReference type="NCBI Taxonomy" id="165597"/>
    <lineage>
        <taxon>Bacteria</taxon>
        <taxon>Bacillati</taxon>
        <taxon>Cyanobacteriota</taxon>
        <taxon>Cyanophyceae</taxon>
        <taxon>Oscillatoriophycideae</taxon>
        <taxon>Chroococcales</taxon>
        <taxon>Aphanothecaceae</taxon>
        <taxon>Crocosphaera</taxon>
    </lineage>
</organism>
<dbReference type="GeneID" id="88766274"/>
<dbReference type="Gene3D" id="3.90.1570.10">
    <property type="entry name" value="tt1808, chain A"/>
    <property type="match status" value="1"/>
</dbReference>
<dbReference type="PANTHER" id="PTHR34107:SF2">
    <property type="entry name" value="SLL0888 PROTEIN"/>
    <property type="match status" value="1"/>
</dbReference>
<evidence type="ECO:0000313" key="3">
    <source>
        <dbReference type="Proteomes" id="UP000003922"/>
    </source>
</evidence>
<dbReference type="PANTHER" id="PTHR34107">
    <property type="entry name" value="SLL0198 PROTEIN-RELATED"/>
    <property type="match status" value="1"/>
</dbReference>